<comment type="caution">
    <text evidence="2">The sequence shown here is derived from an EMBL/GenBank/DDBJ whole genome shotgun (WGS) entry which is preliminary data.</text>
</comment>
<evidence type="ECO:0000313" key="2">
    <source>
        <dbReference type="EMBL" id="RAP39250.1"/>
    </source>
</evidence>
<evidence type="ECO:0000313" key="3">
    <source>
        <dbReference type="Proteomes" id="UP000248659"/>
    </source>
</evidence>
<dbReference type="RefSeq" id="WP_112317595.1">
    <property type="nucleotide sequence ID" value="NZ_MUAV01000148.1"/>
</dbReference>
<evidence type="ECO:0000259" key="1">
    <source>
        <dbReference type="Pfam" id="PF09152"/>
    </source>
</evidence>
<dbReference type="InterPro" id="IPR015235">
    <property type="entry name" value="DUF1937"/>
</dbReference>
<gene>
    <name evidence="2" type="ORF">BYZ73_21510</name>
</gene>
<name>A0ABX9DAA4_9RHOB</name>
<dbReference type="EMBL" id="MUAV01000148">
    <property type="protein sequence ID" value="RAP39250.1"/>
    <property type="molecule type" value="Genomic_DNA"/>
</dbReference>
<dbReference type="Proteomes" id="UP000248659">
    <property type="component" value="Unassembled WGS sequence"/>
</dbReference>
<reference evidence="2 3" key="1">
    <citation type="submission" date="2017-01" db="EMBL/GenBank/DDBJ databases">
        <title>Genome sequence of Rhodovulum viride JA756.</title>
        <authorList>
            <person name="Lakshmi K.V."/>
            <person name="Tushar L.D."/>
            <person name="Sasikala C."/>
            <person name="Venkataramana C."/>
        </authorList>
    </citation>
    <scope>NUCLEOTIDE SEQUENCE [LARGE SCALE GENOMIC DNA]</scope>
    <source>
        <strain evidence="2 3">JA756</strain>
    </source>
</reference>
<sequence>MTARPDWAALAQLWPDEVLLHRTADLQDTAAACRGRLVYLATPYTREAVTVEGAWDPARSAAAQAGAARWARAFARAGVTAISPVVQACAMLGDDPAAAPDPLDHGFWSAWCWPLLLACDAVAVPPLPGRRRSVGIWTEVRAALDQTKPVYLMRRARREAA</sequence>
<dbReference type="Pfam" id="PF09152">
    <property type="entry name" value="DUF1937"/>
    <property type="match status" value="1"/>
</dbReference>
<dbReference type="SUPFAM" id="SSF52309">
    <property type="entry name" value="N-(deoxy)ribosyltransferase-like"/>
    <property type="match status" value="1"/>
</dbReference>
<keyword evidence="3" id="KW-1185">Reference proteome</keyword>
<protein>
    <recommendedName>
        <fullName evidence="1">DUF1937 domain-containing protein</fullName>
    </recommendedName>
</protein>
<accession>A0ABX9DAA4</accession>
<dbReference type="Gene3D" id="3.40.50.10400">
    <property type="entry name" value="Hypothetical protein PA1492"/>
    <property type="match status" value="1"/>
</dbReference>
<feature type="domain" description="DUF1937" evidence="1">
    <location>
        <begin position="36"/>
        <end position="154"/>
    </location>
</feature>
<proteinExistence type="predicted"/>
<organism evidence="2 3">
    <name type="scientific">Rhodovulum viride</name>
    <dbReference type="NCBI Taxonomy" id="1231134"/>
    <lineage>
        <taxon>Bacteria</taxon>
        <taxon>Pseudomonadati</taxon>
        <taxon>Pseudomonadota</taxon>
        <taxon>Alphaproteobacteria</taxon>
        <taxon>Rhodobacterales</taxon>
        <taxon>Paracoccaceae</taxon>
        <taxon>Rhodovulum</taxon>
    </lineage>
</organism>